<evidence type="ECO:0000313" key="2">
    <source>
        <dbReference type="Proteomes" id="UP000805649"/>
    </source>
</evidence>
<accession>A0ACC3YWS7</accession>
<gene>
    <name evidence="1" type="ORF">CTRU02_208605</name>
</gene>
<organism evidence="1 2">
    <name type="scientific">Colletotrichum truncatum</name>
    <name type="common">Anthracnose fungus</name>
    <name type="synonym">Colletotrichum capsici</name>
    <dbReference type="NCBI Taxonomy" id="5467"/>
    <lineage>
        <taxon>Eukaryota</taxon>
        <taxon>Fungi</taxon>
        <taxon>Dikarya</taxon>
        <taxon>Ascomycota</taxon>
        <taxon>Pezizomycotina</taxon>
        <taxon>Sordariomycetes</taxon>
        <taxon>Hypocreomycetidae</taxon>
        <taxon>Glomerellales</taxon>
        <taxon>Glomerellaceae</taxon>
        <taxon>Colletotrichum</taxon>
        <taxon>Colletotrichum truncatum species complex</taxon>
    </lineage>
</organism>
<keyword evidence="2" id="KW-1185">Reference proteome</keyword>
<comment type="caution">
    <text evidence="1">The sequence shown here is derived from an EMBL/GenBank/DDBJ whole genome shotgun (WGS) entry which is preliminary data.</text>
</comment>
<proteinExistence type="predicted"/>
<dbReference type="Proteomes" id="UP000805649">
    <property type="component" value="Unassembled WGS sequence"/>
</dbReference>
<reference evidence="1 2" key="1">
    <citation type="journal article" date="2020" name="Phytopathology">
        <title>Genome Sequence Resources of Colletotrichum truncatum, C. plurivorum, C. musicola, and C. sojae: Four Species Pathogenic to Soybean (Glycine max).</title>
        <authorList>
            <person name="Rogerio F."/>
            <person name="Boufleur T.R."/>
            <person name="Ciampi-Guillardi M."/>
            <person name="Sukno S.A."/>
            <person name="Thon M.R."/>
            <person name="Massola Junior N.S."/>
            <person name="Baroncelli R."/>
        </authorList>
    </citation>
    <scope>NUCLEOTIDE SEQUENCE [LARGE SCALE GENOMIC DNA]</scope>
    <source>
        <strain evidence="1 2">CMES1059</strain>
    </source>
</reference>
<dbReference type="EMBL" id="VUJX02000005">
    <property type="protein sequence ID" value="KAL0936390.1"/>
    <property type="molecule type" value="Genomic_DNA"/>
</dbReference>
<evidence type="ECO:0000313" key="1">
    <source>
        <dbReference type="EMBL" id="KAL0936390.1"/>
    </source>
</evidence>
<name>A0ACC3YWS7_COLTU</name>
<sequence>MAEDMAFDGRSPMSSPAHADNIPTPSSTTRPKSTHRRGLKRGVAACERCRRRKQKCDGQLPICRQCSAAGTPCVPSERFLVRLSNDDCECERLRSQVDSLTAQLEALMAAVADESAHPTHTSITGGSASVPATQPSYGNPVSGGAQIDRLLRPTFSRRGAARAADDSLFNSPSRLWDGLATGRTPECPSATVPPSLEDSNSLIEGFFSRRWPQFPALHKPTFLEKHYLPFSRGDTVSGVSSFQVNIVLSIAASEKARTDERHRRLQEDFFQAATNHLQSVLEAEDFDCVQCLLLLCIYGSNEPQSVNLGYATGLALRLAVGMNLHRVEAIASKEPLEAEMSKRLFWCVYTMDRAISMSLGLPLGIQDSDITMPLPLSFSDDVLANPIQETPFNFGPDVNDLSTFLHIIELRRISAEIYRSLHSAGDTNLAGSNIDAIRVQLHTRINQWLVSAPRYLVPASMHQTPEWFQIAYHQAVMNLYRPSHASPVSTIDALRHCADSSISLISCYGALYAKNKVTYTFVALTALFMAGVTMLYSLRASATLRQELTRDIVESNIRSCTTLLRDISHGGAVVERSVEIIQRLGRATLAFFESAVDPADNQVDTEFMSWFGLKGHHPPDQGSVQPTPSADIPWNDLFEHGFDLGNIYCGDVLI</sequence>
<protein>
    <submittedName>
        <fullName evidence="1">C6 transcription factor</fullName>
    </submittedName>
</protein>